<proteinExistence type="predicted"/>
<keyword evidence="2" id="KW-0677">Repeat</keyword>
<dbReference type="Gene3D" id="3.80.10.10">
    <property type="entry name" value="Ribonuclease Inhibitor"/>
    <property type="match status" value="2"/>
</dbReference>
<dbReference type="EMBL" id="MUGO01000009">
    <property type="protein sequence ID" value="PQA94854.1"/>
    <property type="molecule type" value="Genomic_DNA"/>
</dbReference>
<evidence type="ECO:0000313" key="3">
    <source>
        <dbReference type="EMBL" id="PQA94854.1"/>
    </source>
</evidence>
<name>A0A1N7M074_9FLAO</name>
<reference evidence="5" key="3">
    <citation type="submission" date="2017-01" db="EMBL/GenBank/DDBJ databases">
        <authorList>
            <person name="Varghese N."/>
            <person name="Submissions S."/>
        </authorList>
    </citation>
    <scope>NUCLEOTIDE SEQUENCE [LARGE SCALE GENOMIC DNA]</scope>
    <source>
        <strain evidence="5">DSM 21068</strain>
    </source>
</reference>
<dbReference type="InterPro" id="IPR032675">
    <property type="entry name" value="LRR_dom_sf"/>
</dbReference>
<dbReference type="PANTHER" id="PTHR46652:SF3">
    <property type="entry name" value="LEUCINE-RICH REPEAT-CONTAINING PROTEIN 9"/>
    <property type="match status" value="1"/>
</dbReference>
<dbReference type="InterPro" id="IPR025875">
    <property type="entry name" value="Leu-rich_rpt_4"/>
</dbReference>
<dbReference type="PROSITE" id="PS51450">
    <property type="entry name" value="LRR"/>
    <property type="match status" value="4"/>
</dbReference>
<keyword evidence="6" id="KW-1185">Reference proteome</keyword>
<accession>A0A1N7M074</accession>
<dbReference type="Pfam" id="PF12799">
    <property type="entry name" value="LRR_4"/>
    <property type="match status" value="1"/>
</dbReference>
<evidence type="ECO:0000256" key="2">
    <source>
        <dbReference type="ARBA" id="ARBA00022737"/>
    </source>
</evidence>
<dbReference type="SMART" id="SM00369">
    <property type="entry name" value="LRR_TYP"/>
    <property type="match status" value="3"/>
</dbReference>
<dbReference type="SMART" id="SM00365">
    <property type="entry name" value="LRR_SD22"/>
    <property type="match status" value="5"/>
</dbReference>
<dbReference type="STRING" id="551459.SAMN05421796_103245"/>
<dbReference type="InterPro" id="IPR003591">
    <property type="entry name" value="Leu-rich_rpt_typical-subtyp"/>
</dbReference>
<dbReference type="Proteomes" id="UP000186246">
    <property type="component" value="Unassembled WGS sequence"/>
</dbReference>
<gene>
    <name evidence="3" type="ORF">B0A70_07030</name>
    <name evidence="4" type="ORF">SAMN05421796_103245</name>
</gene>
<dbReference type="EMBL" id="FTOJ01000003">
    <property type="protein sequence ID" value="SIS79419.1"/>
    <property type="molecule type" value="Genomic_DNA"/>
</dbReference>
<dbReference type="Pfam" id="PF13855">
    <property type="entry name" value="LRR_8"/>
    <property type="match status" value="1"/>
</dbReference>
<dbReference type="PANTHER" id="PTHR46652">
    <property type="entry name" value="LEUCINE-RICH REPEAT AND IQ DOMAIN-CONTAINING PROTEIN 1-RELATED"/>
    <property type="match status" value="1"/>
</dbReference>
<organism evidence="4 5">
    <name type="scientific">Chryseobacterium piscicola</name>
    <dbReference type="NCBI Taxonomy" id="551459"/>
    <lineage>
        <taxon>Bacteria</taxon>
        <taxon>Pseudomonadati</taxon>
        <taxon>Bacteroidota</taxon>
        <taxon>Flavobacteriia</taxon>
        <taxon>Flavobacteriales</taxon>
        <taxon>Weeksellaceae</taxon>
        <taxon>Chryseobacterium group</taxon>
        <taxon>Chryseobacterium</taxon>
    </lineage>
</organism>
<sequence length="275" mass="32741">MKADSFYFYENNDEMKKPKEIIALEKLYNIQLQQTFCKDDILNVDRNNLFLLDKKENVLGLNLSGNKIDEIKGFEDVKEVLYLNFYNNSLKVIENLQHLRKLEILILSNNKIVKLNEISNPNLKILNLTSNQITKIIGLEKLKNLEEIYFTLNHIKEIKNFENLRNLKVLKIDFNDLTALDFEAFCNCNLKYLDLRNNWINKLMNLEFVKEIEHLNLKYNHINEVQIIKEILNFKNLNYINVEGNPFLNNTNLELRGYGYENHVDDLRQYFHSQC</sequence>
<evidence type="ECO:0000313" key="6">
    <source>
        <dbReference type="Proteomes" id="UP000238314"/>
    </source>
</evidence>
<keyword evidence="1" id="KW-0433">Leucine-rich repeat</keyword>
<protein>
    <submittedName>
        <fullName evidence="4">Leucine-rich repeat-containing protein 49/protein phosphatase 1 regulatory subunit 7</fullName>
    </submittedName>
</protein>
<evidence type="ECO:0000256" key="1">
    <source>
        <dbReference type="ARBA" id="ARBA00022614"/>
    </source>
</evidence>
<reference evidence="3 6" key="1">
    <citation type="submission" date="2016-11" db="EMBL/GenBank/DDBJ databases">
        <title>Whole genomes of Flavobacteriaceae.</title>
        <authorList>
            <person name="Stine C."/>
            <person name="Li C."/>
            <person name="Tadesse D."/>
        </authorList>
    </citation>
    <scope>NUCLEOTIDE SEQUENCE [LARGE SCALE GENOMIC DNA]</scope>
    <source>
        <strain evidence="3 6">DSM 21068</strain>
    </source>
</reference>
<evidence type="ECO:0000313" key="4">
    <source>
        <dbReference type="EMBL" id="SIS79419.1"/>
    </source>
</evidence>
<dbReference type="InterPro" id="IPR001611">
    <property type="entry name" value="Leu-rich_rpt"/>
</dbReference>
<dbReference type="SUPFAM" id="SSF52058">
    <property type="entry name" value="L domain-like"/>
    <property type="match status" value="1"/>
</dbReference>
<dbReference type="InterPro" id="IPR050836">
    <property type="entry name" value="SDS22/Internalin_LRR"/>
</dbReference>
<reference evidence="4" key="2">
    <citation type="submission" date="2017-01" db="EMBL/GenBank/DDBJ databases">
        <authorList>
            <person name="Mah S.A."/>
            <person name="Swanson W.J."/>
            <person name="Moy G.W."/>
            <person name="Vacquier V.D."/>
        </authorList>
    </citation>
    <scope>NUCLEOTIDE SEQUENCE [LARGE SCALE GENOMIC DNA]</scope>
    <source>
        <strain evidence="4">DSM 21068</strain>
    </source>
</reference>
<dbReference type="Proteomes" id="UP000238314">
    <property type="component" value="Unassembled WGS sequence"/>
</dbReference>
<evidence type="ECO:0000313" key="5">
    <source>
        <dbReference type="Proteomes" id="UP000186246"/>
    </source>
</evidence>
<dbReference type="AlphaFoldDB" id="A0A1N7M074"/>